<reference evidence="2" key="1">
    <citation type="submission" date="2022-03" db="EMBL/GenBank/DDBJ databases">
        <title>Aurantimonas Liuensis sp. Nov., isolated from the hadal seawater of the Mariana Trench.</title>
        <authorList>
            <person name="Liu R."/>
        </authorList>
    </citation>
    <scope>NUCLEOTIDE SEQUENCE</scope>
    <source>
        <strain evidence="2">LRZ36</strain>
    </source>
</reference>
<name>A0A9X2KD65_9HYPH</name>
<evidence type="ECO:0000256" key="1">
    <source>
        <dbReference type="SAM" id="Phobius"/>
    </source>
</evidence>
<dbReference type="EMBL" id="JALHBS010000016">
    <property type="protein sequence ID" value="MCP3054068.1"/>
    <property type="molecule type" value="Genomic_DNA"/>
</dbReference>
<proteinExistence type="predicted"/>
<comment type="caution">
    <text evidence="2">The sequence shown here is derived from an EMBL/GenBank/DDBJ whole genome shotgun (WGS) entry which is preliminary data.</text>
</comment>
<dbReference type="Proteomes" id="UP001155220">
    <property type="component" value="Unassembled WGS sequence"/>
</dbReference>
<keyword evidence="3" id="KW-1185">Reference proteome</keyword>
<evidence type="ECO:0000313" key="3">
    <source>
        <dbReference type="Proteomes" id="UP001155220"/>
    </source>
</evidence>
<gene>
    <name evidence="2" type="ORF">MJ956_02750</name>
</gene>
<feature type="transmembrane region" description="Helical" evidence="1">
    <location>
        <begin position="38"/>
        <end position="55"/>
    </location>
</feature>
<organism evidence="2 3">
    <name type="scientific">Aurantimonas marianensis</name>
    <dbReference type="NCBI Taxonomy" id="2920428"/>
    <lineage>
        <taxon>Bacteria</taxon>
        <taxon>Pseudomonadati</taxon>
        <taxon>Pseudomonadota</taxon>
        <taxon>Alphaproteobacteria</taxon>
        <taxon>Hyphomicrobiales</taxon>
        <taxon>Aurantimonadaceae</taxon>
        <taxon>Aurantimonas</taxon>
    </lineage>
</organism>
<protein>
    <submittedName>
        <fullName evidence="2">Uncharacterized protein</fullName>
    </submittedName>
</protein>
<keyword evidence="1" id="KW-1133">Transmembrane helix</keyword>
<feature type="transmembrane region" description="Helical" evidence="1">
    <location>
        <begin position="9"/>
        <end position="32"/>
    </location>
</feature>
<keyword evidence="1" id="KW-0472">Membrane</keyword>
<keyword evidence="1" id="KW-0812">Transmembrane</keyword>
<evidence type="ECO:0000313" key="2">
    <source>
        <dbReference type="EMBL" id="MCP3054068.1"/>
    </source>
</evidence>
<sequence length="66" mass="7061">MRRSLESAIGYGIGCALVGLAAFVTIAILVVVAMAFPLTLTVVLASLAGLALLRWRQSRAMSRTRR</sequence>
<accession>A0A9X2KD65</accession>
<dbReference type="AlphaFoldDB" id="A0A9X2KD65"/>